<dbReference type="SUPFAM" id="SSF55729">
    <property type="entry name" value="Acyl-CoA N-acyltransferases (Nat)"/>
    <property type="match status" value="1"/>
</dbReference>
<reference evidence="3 4" key="2">
    <citation type="submission" date="2017-09" db="EMBL/GenBank/DDBJ databases">
        <title>Bacillus patelloidae sp. nov., isolated from the intestinal tract of a marine limpet.</title>
        <authorList>
            <person name="Liu R."/>
            <person name="Dong C."/>
            <person name="Shao Z."/>
        </authorList>
    </citation>
    <scope>NUCLEOTIDE SEQUENCE [LARGE SCALE GENOMIC DNA]</scope>
    <source>
        <strain evidence="3 4">SA5d-4</strain>
    </source>
</reference>
<dbReference type="RefSeq" id="WP_094925993.1">
    <property type="nucleotide sequence ID" value="NZ_NPIA01000008.1"/>
</dbReference>
<dbReference type="CDD" id="cd04301">
    <property type="entry name" value="NAT_SF"/>
    <property type="match status" value="1"/>
</dbReference>
<dbReference type="Proteomes" id="UP000217083">
    <property type="component" value="Unassembled WGS sequence"/>
</dbReference>
<reference evidence="4" key="1">
    <citation type="submission" date="2017-08" db="EMBL/GenBank/DDBJ databases">
        <authorList>
            <person name="Huang Z."/>
        </authorList>
    </citation>
    <scope>NUCLEOTIDE SEQUENCE [LARGE SCALE GENOMIC DNA]</scope>
    <source>
        <strain evidence="4">SA5d-4</strain>
    </source>
</reference>
<dbReference type="PANTHER" id="PTHR13947">
    <property type="entry name" value="GNAT FAMILY N-ACETYLTRANSFERASE"/>
    <property type="match status" value="1"/>
</dbReference>
<dbReference type="PROSITE" id="PS51186">
    <property type="entry name" value="GNAT"/>
    <property type="match status" value="1"/>
</dbReference>
<keyword evidence="1" id="KW-0808">Transferase</keyword>
<proteinExistence type="predicted"/>
<comment type="caution">
    <text evidence="3">The sequence shown here is derived from an EMBL/GenBank/DDBJ whole genome shotgun (WGS) entry which is preliminary data.</text>
</comment>
<evidence type="ECO:0000259" key="2">
    <source>
        <dbReference type="PROSITE" id="PS51186"/>
    </source>
</evidence>
<dbReference type="InterPro" id="IPR016181">
    <property type="entry name" value="Acyl_CoA_acyltransferase"/>
</dbReference>
<name>A0A263BQZ6_9BACI</name>
<gene>
    <name evidence="3" type="ORF">CIB95_13425</name>
</gene>
<dbReference type="EMBL" id="NPIA01000008">
    <property type="protein sequence ID" value="OZM56104.1"/>
    <property type="molecule type" value="Genomic_DNA"/>
</dbReference>
<dbReference type="InterPro" id="IPR050769">
    <property type="entry name" value="NAT_camello-type"/>
</dbReference>
<keyword evidence="4" id="KW-1185">Reference proteome</keyword>
<accession>A0A263BQZ6</accession>
<dbReference type="InterPro" id="IPR000182">
    <property type="entry name" value="GNAT_dom"/>
</dbReference>
<evidence type="ECO:0000313" key="3">
    <source>
        <dbReference type="EMBL" id="OZM56104.1"/>
    </source>
</evidence>
<sequence>MIQFKKIDKRNYPNGKKIIYEYTSDKYYNVIFKEVENGWRIEFLLKYFDNPFHKYLEWNLFDDYHDHIECYIAKFDGEEIGVVSVSHEKWNNVLRINDIHVQQSHQKKGIGSKLITFVKTRATELGVRALVVETQTSNYPAIDFYRKHDFNLIGCDFLSYSNNDIEKKEVRIEMGLNL</sequence>
<evidence type="ECO:0000313" key="4">
    <source>
        <dbReference type="Proteomes" id="UP000217083"/>
    </source>
</evidence>
<protein>
    <recommendedName>
        <fullName evidence="2">N-acetyltransferase domain-containing protein</fullName>
    </recommendedName>
</protein>
<evidence type="ECO:0000256" key="1">
    <source>
        <dbReference type="ARBA" id="ARBA00022679"/>
    </source>
</evidence>
<dbReference type="Gene3D" id="3.40.630.30">
    <property type="match status" value="1"/>
</dbReference>
<dbReference type="AlphaFoldDB" id="A0A263BQZ6"/>
<dbReference type="GO" id="GO:0008080">
    <property type="term" value="F:N-acetyltransferase activity"/>
    <property type="evidence" value="ECO:0007669"/>
    <property type="project" value="InterPro"/>
</dbReference>
<dbReference type="Pfam" id="PF00583">
    <property type="entry name" value="Acetyltransf_1"/>
    <property type="match status" value="1"/>
</dbReference>
<dbReference type="PANTHER" id="PTHR13947:SF37">
    <property type="entry name" value="LD18367P"/>
    <property type="match status" value="1"/>
</dbReference>
<feature type="domain" description="N-acetyltransferase" evidence="2">
    <location>
        <begin position="30"/>
        <end position="178"/>
    </location>
</feature>
<organism evidence="3 4">
    <name type="scientific">Lottiidibacillus patelloidae</name>
    <dbReference type="NCBI Taxonomy" id="2670334"/>
    <lineage>
        <taxon>Bacteria</taxon>
        <taxon>Bacillati</taxon>
        <taxon>Bacillota</taxon>
        <taxon>Bacilli</taxon>
        <taxon>Bacillales</taxon>
        <taxon>Bacillaceae</taxon>
        <taxon>Lottiidibacillus</taxon>
    </lineage>
</organism>